<dbReference type="Pfam" id="PF03401">
    <property type="entry name" value="TctC"/>
    <property type="match status" value="1"/>
</dbReference>
<feature type="signal peptide" evidence="2">
    <location>
        <begin position="1"/>
        <end position="27"/>
    </location>
</feature>
<dbReference type="Proteomes" id="UP000001027">
    <property type="component" value="Chromosome"/>
</dbReference>
<reference evidence="3 4" key="1">
    <citation type="journal article" date="2003" name="Nat. Genet.">
        <title>Comparative analysis of the genome sequences of Bordetella pertussis, Bordetella parapertussis and Bordetella bronchiseptica.</title>
        <authorList>
            <person name="Parkhill J."/>
            <person name="Sebaihia M."/>
            <person name="Preston A."/>
            <person name="Murphy L.D."/>
            <person name="Thomson N.R."/>
            <person name="Harris D.E."/>
            <person name="Holden M.T.G."/>
            <person name="Churcher C.M."/>
            <person name="Bentley S.D."/>
            <person name="Mungall K.L."/>
            <person name="Cerdeno-Tarraga A.-M."/>
            <person name="Temple L."/>
            <person name="James K.D."/>
            <person name="Harris B."/>
            <person name="Quail M.A."/>
            <person name="Achtman M."/>
            <person name="Atkin R."/>
            <person name="Baker S."/>
            <person name="Basham D."/>
            <person name="Bason N."/>
            <person name="Cherevach I."/>
            <person name="Chillingworth T."/>
            <person name="Collins M."/>
            <person name="Cronin A."/>
            <person name="Davis P."/>
            <person name="Doggett J."/>
            <person name="Feltwell T."/>
            <person name="Goble A."/>
            <person name="Hamlin N."/>
            <person name="Hauser H."/>
            <person name="Holroyd S."/>
            <person name="Jagels K."/>
            <person name="Leather S."/>
            <person name="Moule S."/>
            <person name="Norberczak H."/>
            <person name="O'Neil S."/>
            <person name="Ormond D."/>
            <person name="Price C."/>
            <person name="Rabbinowitsch E."/>
            <person name="Rutter S."/>
            <person name="Sanders M."/>
            <person name="Saunders D."/>
            <person name="Seeger K."/>
            <person name="Sharp S."/>
            <person name="Simmonds M."/>
            <person name="Skelton J."/>
            <person name="Squares R."/>
            <person name="Squares S."/>
            <person name="Stevens K."/>
            <person name="Unwin L."/>
            <person name="Whitehead S."/>
            <person name="Barrell B.G."/>
            <person name="Maskell D.J."/>
        </authorList>
    </citation>
    <scope>NUCLEOTIDE SEQUENCE [LARGE SCALE GENOMIC DNA]</scope>
    <source>
        <strain evidence="3 4">ATCC BAA-588 / NCTC 13252 / RB50</strain>
    </source>
</reference>
<dbReference type="KEGG" id="bbr:BB3950"/>
<dbReference type="PANTHER" id="PTHR42928:SF5">
    <property type="entry name" value="BLR1237 PROTEIN"/>
    <property type="match status" value="1"/>
</dbReference>
<keyword evidence="2" id="KW-0732">Signal</keyword>
<dbReference type="AlphaFoldDB" id="A0A0H3LPX1"/>
<protein>
    <submittedName>
        <fullName evidence="3">Conserved putative exported protein</fullName>
    </submittedName>
</protein>
<sequence length="335" mass="34880">MSGHFGARGKRGSVGSRLAAASLFACATGLVAANVSAADRNAAPITIVVPFAAATATDVAARYIGQKITESTGRAVVVDNRPGANGIIGIQTAKSLPSSANVILMTSNTTQAANPSLFKDLPYDPVADFKPITTITIGGVLLVVNPASGIKNVSELVEAAKKNPGKLTFGSGNSTSQAGGEMLKQAAGIDILYVPYKSSPAAMADLMGGQIDMAFSDPISVKPLIAAGRLRAIGVTAKKRIPGFDDVPTLQEEGLKDYDLSGWIAAYTPSTASDEQVQSYSKLIVDILKLKESEAFFGERGWRVVADSPSALASFQQAETARWKTLVETSGMKIN</sequence>
<dbReference type="CDD" id="cd07012">
    <property type="entry name" value="PBP2_Bug_TTT"/>
    <property type="match status" value="1"/>
</dbReference>
<dbReference type="PANTHER" id="PTHR42928">
    <property type="entry name" value="TRICARBOXYLATE-BINDING PROTEIN"/>
    <property type="match status" value="1"/>
</dbReference>
<dbReference type="PIRSF" id="PIRSF017082">
    <property type="entry name" value="YflP"/>
    <property type="match status" value="1"/>
</dbReference>
<dbReference type="HOGENOM" id="CLU_045683_0_0_4"/>
<dbReference type="RefSeq" id="WP_010926996.1">
    <property type="nucleotide sequence ID" value="NC_002927.3"/>
</dbReference>
<dbReference type="SUPFAM" id="SSF53850">
    <property type="entry name" value="Periplasmic binding protein-like II"/>
    <property type="match status" value="1"/>
</dbReference>
<evidence type="ECO:0000256" key="2">
    <source>
        <dbReference type="SAM" id="SignalP"/>
    </source>
</evidence>
<dbReference type="InterPro" id="IPR005064">
    <property type="entry name" value="BUG"/>
</dbReference>
<dbReference type="EMBL" id="BX640449">
    <property type="protein sequence ID" value="CAE34313.1"/>
    <property type="molecule type" value="Genomic_DNA"/>
</dbReference>
<comment type="similarity">
    <text evidence="1">Belongs to the UPF0065 (bug) family.</text>
</comment>
<evidence type="ECO:0000256" key="1">
    <source>
        <dbReference type="ARBA" id="ARBA00006987"/>
    </source>
</evidence>
<gene>
    <name evidence="3" type="ordered locus">BB3950</name>
</gene>
<feature type="chain" id="PRO_5002614646" evidence="2">
    <location>
        <begin position="28"/>
        <end position="335"/>
    </location>
</feature>
<dbReference type="Gene3D" id="3.40.190.10">
    <property type="entry name" value="Periplasmic binding protein-like II"/>
    <property type="match status" value="1"/>
</dbReference>
<dbReference type="eggNOG" id="COG3181">
    <property type="taxonomic scope" value="Bacteria"/>
</dbReference>
<evidence type="ECO:0000313" key="4">
    <source>
        <dbReference type="Proteomes" id="UP000001027"/>
    </source>
</evidence>
<evidence type="ECO:0000313" key="3">
    <source>
        <dbReference type="EMBL" id="CAE34313.1"/>
    </source>
</evidence>
<accession>A0A0H3LPX1</accession>
<proteinExistence type="inferred from homology"/>
<dbReference type="Gene3D" id="3.40.190.150">
    <property type="entry name" value="Bordetella uptake gene, domain 1"/>
    <property type="match status" value="1"/>
</dbReference>
<dbReference type="InterPro" id="IPR042100">
    <property type="entry name" value="Bug_dom1"/>
</dbReference>
<organism evidence="3 4">
    <name type="scientific">Bordetella bronchiseptica (strain ATCC BAA-588 / NCTC 13252 / RB50)</name>
    <name type="common">Alcaligenes bronchisepticus</name>
    <dbReference type="NCBI Taxonomy" id="257310"/>
    <lineage>
        <taxon>Bacteria</taxon>
        <taxon>Pseudomonadati</taxon>
        <taxon>Pseudomonadota</taxon>
        <taxon>Betaproteobacteria</taxon>
        <taxon>Burkholderiales</taxon>
        <taxon>Alcaligenaceae</taxon>
        <taxon>Bordetella</taxon>
    </lineage>
</organism>
<name>A0A0H3LPX1_BORBR</name>